<organism evidence="1">
    <name type="scientific">marine sediment metagenome</name>
    <dbReference type="NCBI Taxonomy" id="412755"/>
    <lineage>
        <taxon>unclassified sequences</taxon>
        <taxon>metagenomes</taxon>
        <taxon>ecological metagenomes</taxon>
    </lineage>
</organism>
<evidence type="ECO:0000313" key="1">
    <source>
        <dbReference type="EMBL" id="KKM23630.1"/>
    </source>
</evidence>
<reference evidence="1" key="1">
    <citation type="journal article" date="2015" name="Nature">
        <title>Complex archaea that bridge the gap between prokaryotes and eukaryotes.</title>
        <authorList>
            <person name="Spang A."/>
            <person name="Saw J.H."/>
            <person name="Jorgensen S.L."/>
            <person name="Zaremba-Niedzwiedzka K."/>
            <person name="Martijn J."/>
            <person name="Lind A.E."/>
            <person name="van Eijk R."/>
            <person name="Schleper C."/>
            <person name="Guy L."/>
            <person name="Ettema T.J."/>
        </authorList>
    </citation>
    <scope>NUCLEOTIDE SEQUENCE</scope>
</reference>
<protein>
    <submittedName>
        <fullName evidence="1">Uncharacterized protein</fullName>
    </submittedName>
</protein>
<accession>A0A0F9L7T5</accession>
<dbReference type="EMBL" id="LAZR01013086">
    <property type="protein sequence ID" value="KKM23630.1"/>
    <property type="molecule type" value="Genomic_DNA"/>
</dbReference>
<gene>
    <name evidence="1" type="ORF">LCGC14_1613300</name>
</gene>
<dbReference type="AlphaFoldDB" id="A0A0F9L7T5"/>
<name>A0A0F9L7T5_9ZZZZ</name>
<feature type="non-terminal residue" evidence="1">
    <location>
        <position position="31"/>
    </location>
</feature>
<comment type="caution">
    <text evidence="1">The sequence shown here is derived from an EMBL/GenBank/DDBJ whole genome shotgun (WGS) entry which is preliminary data.</text>
</comment>
<proteinExistence type="predicted"/>
<sequence length="31" mass="3731">MTENYDIHMPDCKHIDEFGKCKLSKRAHINR</sequence>